<keyword evidence="4" id="KW-0808">Transferase</keyword>
<dbReference type="NCBIfam" id="TIGR02070">
    <property type="entry name" value="mono_pep_trsgly"/>
    <property type="match status" value="1"/>
</dbReference>
<dbReference type="InterPro" id="IPR011812">
    <property type="entry name" value="Pep_trsgly"/>
</dbReference>
<keyword evidence="9 11" id="KW-0472">Membrane</keyword>
<feature type="domain" description="Glycosyl transferase family 51" evidence="12">
    <location>
        <begin position="75"/>
        <end position="241"/>
    </location>
</feature>
<keyword evidence="10" id="KW-0961">Cell wall biogenesis/degradation</keyword>
<feature type="transmembrane region" description="Helical" evidence="11">
    <location>
        <begin position="28"/>
        <end position="54"/>
    </location>
</feature>
<keyword evidence="14" id="KW-1185">Reference proteome</keyword>
<name>A0A7R9L960_9ACAR</name>
<evidence type="ECO:0000256" key="2">
    <source>
        <dbReference type="ARBA" id="ARBA00022519"/>
    </source>
</evidence>
<keyword evidence="8 11" id="KW-1133">Transmembrane helix</keyword>
<evidence type="ECO:0000313" key="13">
    <source>
        <dbReference type="EMBL" id="CAD7636379.1"/>
    </source>
</evidence>
<gene>
    <name evidence="13" type="ORF">ONB1V03_LOCUS145</name>
</gene>
<dbReference type="EMBL" id="CAJPVJ010000004">
    <property type="protein sequence ID" value="CAG2156867.1"/>
    <property type="molecule type" value="Genomic_DNA"/>
</dbReference>
<evidence type="ECO:0000256" key="5">
    <source>
        <dbReference type="ARBA" id="ARBA00022692"/>
    </source>
</evidence>
<evidence type="ECO:0000256" key="11">
    <source>
        <dbReference type="SAM" id="Phobius"/>
    </source>
</evidence>
<dbReference type="AlphaFoldDB" id="A0A7R9L960"/>
<evidence type="ECO:0000313" key="14">
    <source>
        <dbReference type="Proteomes" id="UP000728032"/>
    </source>
</evidence>
<evidence type="ECO:0000256" key="7">
    <source>
        <dbReference type="ARBA" id="ARBA00022984"/>
    </source>
</evidence>
<protein>
    <recommendedName>
        <fullName evidence="12">Glycosyl transferase family 51 domain-containing protein</fullName>
    </recommendedName>
</protein>
<sequence length="248" mass="29365">MVPLRRLKVHNQHPNATRPMLSADMKAFIVRALLIVVSILIMIQLWIFSSLIYWRTHDVETTMFMRWTYLSDFEPIQHQWRDYDKISDNFKHAIVAAEDAKFLDHHGFDWDGIENALQRNLKKDKVVAGGSTISQQLAKNLFFYNRRSFIRKGQEAIATTMMERMWTKQRILEVYMNSVEFGDHIYGVEAASQHYFSKSAASLSREQAAFLAVILTNPKYYQKNRDDSKLQYRKRLVLKYMRYTRIPD</sequence>
<keyword evidence="1" id="KW-1003">Cell membrane</keyword>
<dbReference type="Pfam" id="PF00912">
    <property type="entry name" value="Transgly"/>
    <property type="match status" value="1"/>
</dbReference>
<keyword evidence="3" id="KW-0328">Glycosyltransferase</keyword>
<dbReference type="HAMAP" id="MF_00766">
    <property type="entry name" value="PGT_MtgA"/>
    <property type="match status" value="1"/>
</dbReference>
<dbReference type="PANTHER" id="PTHR30400">
    <property type="entry name" value="MONOFUNCTIONAL BIOSYNTHETIC PEPTIDOGLYCAN TRANSGLYCOSYLASE"/>
    <property type="match status" value="1"/>
</dbReference>
<dbReference type="PANTHER" id="PTHR30400:SF0">
    <property type="entry name" value="BIOSYNTHETIC PEPTIDOGLYCAN TRANSGLYCOSYLASE"/>
    <property type="match status" value="1"/>
</dbReference>
<dbReference type="SUPFAM" id="SSF53955">
    <property type="entry name" value="Lysozyme-like"/>
    <property type="match status" value="1"/>
</dbReference>
<dbReference type="InterPro" id="IPR001264">
    <property type="entry name" value="Glyco_trans_51"/>
</dbReference>
<dbReference type="InterPro" id="IPR036950">
    <property type="entry name" value="PBP_transglycosylase"/>
</dbReference>
<dbReference type="EMBL" id="OC914829">
    <property type="protein sequence ID" value="CAD7636379.1"/>
    <property type="molecule type" value="Genomic_DNA"/>
</dbReference>
<keyword evidence="6" id="KW-0133">Cell shape</keyword>
<dbReference type="Proteomes" id="UP000728032">
    <property type="component" value="Unassembled WGS sequence"/>
</dbReference>
<accession>A0A7R9L960</accession>
<organism evidence="13">
    <name type="scientific">Oppiella nova</name>
    <dbReference type="NCBI Taxonomy" id="334625"/>
    <lineage>
        <taxon>Eukaryota</taxon>
        <taxon>Metazoa</taxon>
        <taxon>Ecdysozoa</taxon>
        <taxon>Arthropoda</taxon>
        <taxon>Chelicerata</taxon>
        <taxon>Arachnida</taxon>
        <taxon>Acari</taxon>
        <taxon>Acariformes</taxon>
        <taxon>Sarcoptiformes</taxon>
        <taxon>Oribatida</taxon>
        <taxon>Brachypylina</taxon>
        <taxon>Oppioidea</taxon>
        <taxon>Oppiidae</taxon>
        <taxon>Oppiella</taxon>
    </lineage>
</organism>
<dbReference type="InterPro" id="IPR023346">
    <property type="entry name" value="Lysozyme-like_dom_sf"/>
</dbReference>
<dbReference type="GO" id="GO:0008360">
    <property type="term" value="P:regulation of cell shape"/>
    <property type="evidence" value="ECO:0007669"/>
    <property type="project" value="UniProtKB-KW"/>
</dbReference>
<reference evidence="13" key="1">
    <citation type="submission" date="2020-11" db="EMBL/GenBank/DDBJ databases">
        <authorList>
            <person name="Tran Van P."/>
        </authorList>
    </citation>
    <scope>NUCLEOTIDE SEQUENCE</scope>
</reference>
<evidence type="ECO:0000256" key="10">
    <source>
        <dbReference type="ARBA" id="ARBA00023316"/>
    </source>
</evidence>
<evidence type="ECO:0000259" key="12">
    <source>
        <dbReference type="Pfam" id="PF00912"/>
    </source>
</evidence>
<evidence type="ECO:0000256" key="4">
    <source>
        <dbReference type="ARBA" id="ARBA00022679"/>
    </source>
</evidence>
<dbReference type="GO" id="GO:0071555">
    <property type="term" value="P:cell wall organization"/>
    <property type="evidence" value="ECO:0007669"/>
    <property type="project" value="UniProtKB-KW"/>
</dbReference>
<dbReference type="GO" id="GO:0016020">
    <property type="term" value="C:membrane"/>
    <property type="evidence" value="ECO:0007669"/>
    <property type="project" value="InterPro"/>
</dbReference>
<keyword evidence="5 11" id="KW-0812">Transmembrane</keyword>
<keyword evidence="7" id="KW-0573">Peptidoglycan synthesis</keyword>
<dbReference type="GO" id="GO:0016763">
    <property type="term" value="F:pentosyltransferase activity"/>
    <property type="evidence" value="ECO:0007669"/>
    <property type="project" value="InterPro"/>
</dbReference>
<evidence type="ECO:0000256" key="9">
    <source>
        <dbReference type="ARBA" id="ARBA00023136"/>
    </source>
</evidence>
<dbReference type="Gene3D" id="1.10.3810.10">
    <property type="entry name" value="Biosynthetic peptidoglycan transglycosylase-like"/>
    <property type="match status" value="1"/>
</dbReference>
<evidence type="ECO:0000256" key="1">
    <source>
        <dbReference type="ARBA" id="ARBA00022475"/>
    </source>
</evidence>
<keyword evidence="2" id="KW-0997">Cell inner membrane</keyword>
<evidence type="ECO:0000256" key="3">
    <source>
        <dbReference type="ARBA" id="ARBA00022676"/>
    </source>
</evidence>
<evidence type="ECO:0000256" key="6">
    <source>
        <dbReference type="ARBA" id="ARBA00022960"/>
    </source>
</evidence>
<proteinExistence type="inferred from homology"/>
<evidence type="ECO:0000256" key="8">
    <source>
        <dbReference type="ARBA" id="ARBA00022989"/>
    </source>
</evidence>
<dbReference type="OrthoDB" id="5578494at2759"/>